<reference evidence="1 2" key="1">
    <citation type="submission" date="2018-06" db="EMBL/GenBank/DDBJ databases">
        <title>Azoarcus communis strain SWub3 genome.</title>
        <authorList>
            <person name="Zorraquino Salvo V."/>
            <person name="Toubiana D."/>
            <person name="Blumwald E."/>
        </authorList>
    </citation>
    <scope>NUCLEOTIDE SEQUENCE [LARGE SCALE GENOMIC DNA]</scope>
    <source>
        <strain evidence="1 2">SWub3</strain>
    </source>
</reference>
<evidence type="ECO:0000313" key="2">
    <source>
        <dbReference type="Proteomes" id="UP000248259"/>
    </source>
</evidence>
<dbReference type="Proteomes" id="UP000248259">
    <property type="component" value="Unassembled WGS sequence"/>
</dbReference>
<evidence type="ECO:0000313" key="1">
    <source>
        <dbReference type="EMBL" id="PZA17719.1"/>
    </source>
</evidence>
<name>A0A323UYM2_9RHOO</name>
<comment type="caution">
    <text evidence="1">The sequence shown here is derived from an EMBL/GenBank/DDBJ whole genome shotgun (WGS) entry which is preliminary data.</text>
</comment>
<organism evidence="1 2">
    <name type="scientific">Parazoarcus communis SWub3 = DSM 12120</name>
    <dbReference type="NCBI Taxonomy" id="1121029"/>
    <lineage>
        <taxon>Bacteria</taxon>
        <taxon>Pseudomonadati</taxon>
        <taxon>Pseudomonadota</taxon>
        <taxon>Betaproteobacteria</taxon>
        <taxon>Rhodocyclales</taxon>
        <taxon>Zoogloeaceae</taxon>
        <taxon>Parazoarcus</taxon>
    </lineage>
</organism>
<accession>A0A323UYM2</accession>
<gene>
    <name evidence="1" type="ORF">DNK49_04090</name>
</gene>
<protein>
    <submittedName>
        <fullName evidence="1">Uncharacterized protein</fullName>
    </submittedName>
</protein>
<keyword evidence="2" id="KW-1185">Reference proteome</keyword>
<dbReference type="AlphaFoldDB" id="A0A323UYM2"/>
<sequence>MRREYTPPPRLLELIQRQQRGETVTEDEVRAARVRRLYEKASGAHLPQLIAEVSKTRQSKYPVGVGLQHLALRLGIYTHECDWLPHTLTVEQRATLASRAAIALQAVVDQVKDVGSPESNSSVLECALKLAWLVQTQDGHETKP</sequence>
<dbReference type="EMBL" id="QKOE01000002">
    <property type="protein sequence ID" value="PZA17719.1"/>
    <property type="molecule type" value="Genomic_DNA"/>
</dbReference>
<proteinExistence type="predicted"/>